<dbReference type="EMBL" id="PRBV01000024">
    <property type="protein sequence ID" value="RTJ77994.1"/>
    <property type="molecule type" value="Genomic_DNA"/>
</dbReference>
<accession>A0A430VC76</accession>
<dbReference type="Proteomes" id="UP000287197">
    <property type="component" value="Unassembled WGS sequence"/>
</dbReference>
<organism evidence="2 3">
    <name type="scientific">Campylobacter jejuni</name>
    <dbReference type="NCBI Taxonomy" id="197"/>
    <lineage>
        <taxon>Bacteria</taxon>
        <taxon>Pseudomonadati</taxon>
        <taxon>Campylobacterota</taxon>
        <taxon>Epsilonproteobacteria</taxon>
        <taxon>Campylobacterales</taxon>
        <taxon>Campylobacteraceae</taxon>
        <taxon>Campylobacter</taxon>
    </lineage>
</organism>
<dbReference type="RefSeq" id="WP_126262946.1">
    <property type="nucleotide sequence ID" value="NZ_PQZD01000003.1"/>
</dbReference>
<name>A0A430VC76_CAMJU</name>
<evidence type="ECO:0000313" key="3">
    <source>
        <dbReference type="Proteomes" id="UP000288507"/>
    </source>
</evidence>
<evidence type="ECO:0000313" key="2">
    <source>
        <dbReference type="EMBL" id="RTJ77994.1"/>
    </source>
</evidence>
<dbReference type="Proteomes" id="UP000288507">
    <property type="component" value="Unassembled WGS sequence"/>
</dbReference>
<proteinExistence type="predicted"/>
<dbReference type="EMBL" id="PQZD01000003">
    <property type="protein sequence ID" value="RTI48669.1"/>
    <property type="molecule type" value="Genomic_DNA"/>
</dbReference>
<protein>
    <submittedName>
        <fullName evidence="2">Uncharacterized protein</fullName>
    </submittedName>
</protein>
<sequence length="133" mass="14693">MNEYSQKILMGKIKLCNNVIEGIVVDDNDPFMKSRVKVYIPDLTCPPCDSRIVRSDNRASTEEEEKLNSDLGHLNKDALPWYSVAYPASSDSNAAKSVPCVNSRVLVEFKDNDIYNGIVVAVIASRPADAINS</sequence>
<gene>
    <name evidence="2" type="ORF">C3H57_09695</name>
    <name evidence="1" type="ORF">C3I27_04395</name>
</gene>
<dbReference type="AlphaFoldDB" id="A0A430VC76"/>
<comment type="caution">
    <text evidence="2">The sequence shown here is derived from an EMBL/GenBank/DDBJ whole genome shotgun (WGS) entry which is preliminary data.</text>
</comment>
<evidence type="ECO:0000313" key="1">
    <source>
        <dbReference type="EMBL" id="RTI48669.1"/>
    </source>
</evidence>
<reference evidence="1" key="1">
    <citation type="submission" date="2018-01" db="EMBL/GenBank/DDBJ databases">
        <authorList>
            <person name="Kovanen S."/>
            <person name="Nieminen T."/>
            <person name="Pohja-Mykra M."/>
            <person name="Raunio-Saarnisto M."/>
            <person name="Sauvala M."/>
            <person name="Fredriksson-Ahomaa M."/>
            <person name="Hanninen M.-L."/>
            <person name="Kivisto R."/>
        </authorList>
    </citation>
    <scope>NUCLEOTIDE SEQUENCE</scope>
    <source>
        <strain evidence="1">SO-26</strain>
    </source>
</reference>
<reference evidence="2" key="2">
    <citation type="journal article" date="2019" name="Appl. Environ. Microbiol.">
        <title>Population genetics and characterization of Campylobacter jejuni isolates in western jackdaws and game birds in Finland.</title>
        <authorList>
            <person name="Kovanen S."/>
            <person name="Rossi M."/>
            <person name="Pohja-Mykra M."/>
            <person name="Nieminen T."/>
            <person name="Raunio-Saarnisto M."/>
            <person name="Sauvala M."/>
            <person name="Fredriksson-Ahomaa M."/>
            <person name="Hanninen M.L."/>
            <person name="Kivisto R."/>
        </authorList>
    </citation>
    <scope>NUCLEOTIDE SEQUENCE [LARGE SCALE GENOMIC DNA]</scope>
    <source>
        <strain evidence="2">CB313</strain>
        <strain evidence="1">SO-26</strain>
    </source>
</reference>
<dbReference type="Gene3D" id="2.40.50.260">
    <property type="entry name" value="Nucleic acid-binding protein domain"/>
    <property type="match status" value="1"/>
</dbReference>